<feature type="transmembrane region" description="Helical" evidence="1">
    <location>
        <begin position="145"/>
        <end position="162"/>
    </location>
</feature>
<keyword evidence="1" id="KW-0472">Membrane</keyword>
<evidence type="ECO:0000256" key="2">
    <source>
        <dbReference type="SAM" id="SignalP"/>
    </source>
</evidence>
<protein>
    <recommendedName>
        <fullName evidence="5">Excinuclease ABC subunit A</fullName>
    </recommendedName>
</protein>
<keyword evidence="1" id="KW-0812">Transmembrane</keyword>
<keyword evidence="2" id="KW-0732">Signal</keyword>
<evidence type="ECO:0000256" key="1">
    <source>
        <dbReference type="SAM" id="Phobius"/>
    </source>
</evidence>
<keyword evidence="1" id="KW-1133">Transmembrane helix</keyword>
<accession>A0ABS2WR30</accession>
<gene>
    <name evidence="3" type="ORF">JWV37_02660</name>
</gene>
<evidence type="ECO:0000313" key="3">
    <source>
        <dbReference type="EMBL" id="MBN2963669.1"/>
    </source>
</evidence>
<dbReference type="Proteomes" id="UP000703590">
    <property type="component" value="Unassembled WGS sequence"/>
</dbReference>
<dbReference type="RefSeq" id="WP_205458104.1">
    <property type="nucleotide sequence ID" value="NZ_JAFHKK010000003.1"/>
</dbReference>
<reference evidence="4" key="2">
    <citation type="submission" date="2021-02" db="EMBL/GenBank/DDBJ databases">
        <title>Sulfurospirillum tamanensis sp. nov.</title>
        <authorList>
            <person name="Merkel A.Y."/>
        </authorList>
    </citation>
    <scope>NUCLEOTIDE SEQUENCE [LARGE SCALE GENOMIC DNA]</scope>
    <source>
        <strain evidence="4">T05b</strain>
    </source>
</reference>
<keyword evidence="4" id="KW-1185">Reference proteome</keyword>
<sequence length="274" mass="30844">MRFIVLFLLAALSLSASNLLTHNIYERSDRVDIMLSFDAPYEGKIFQKKEKGITVLTLEDLYFNEFVERGINSGILQELTIEPTQNSTAVTLKSNQDISVLASKTVDGFGLRIRARLASAPAQAAPLVTTPLPNTQSQSIVDGRYMLVVGIMVFLLLVLLWVKRKIPLANKGKSGAWLFPNNAATEAMKILYQKPLDGANKVVLLEFEKHQYLIVTGNSNLLLERFGEGRVQSDGEFKNVFEQNRQKLDEYLRIQQNQLSAYKEKASQDFTPTR</sequence>
<organism evidence="3 4">
    <name type="scientific">Sulfurospirillum tamanense</name>
    <dbReference type="NCBI Taxonomy" id="2813362"/>
    <lineage>
        <taxon>Bacteria</taxon>
        <taxon>Pseudomonadati</taxon>
        <taxon>Campylobacterota</taxon>
        <taxon>Epsilonproteobacteria</taxon>
        <taxon>Campylobacterales</taxon>
        <taxon>Sulfurospirillaceae</taxon>
        <taxon>Sulfurospirillum</taxon>
    </lineage>
</organism>
<reference evidence="3 4" key="3">
    <citation type="submission" date="2021-02" db="EMBL/GenBank/DDBJ databases">
        <authorList>
            <person name="Merkel A.Y."/>
        </authorList>
    </citation>
    <scope>NUCLEOTIDE SEQUENCE [LARGE SCALE GENOMIC DNA]</scope>
    <source>
        <strain evidence="3 4">T05b</strain>
    </source>
</reference>
<comment type="caution">
    <text evidence="3">The sequence shown here is derived from an EMBL/GenBank/DDBJ whole genome shotgun (WGS) entry which is preliminary data.</text>
</comment>
<evidence type="ECO:0000313" key="4">
    <source>
        <dbReference type="Proteomes" id="UP000703590"/>
    </source>
</evidence>
<proteinExistence type="predicted"/>
<name>A0ABS2WR30_9BACT</name>
<reference evidence="3 4" key="1">
    <citation type="submission" date="2021-02" db="EMBL/GenBank/DDBJ databases">
        <title>Sulfurospirillum tamanensis sp. nov.</title>
        <authorList>
            <person name="Frolova A."/>
            <person name="Merkel A."/>
            <person name="Slobodkin A."/>
        </authorList>
    </citation>
    <scope>NUCLEOTIDE SEQUENCE [LARGE SCALE GENOMIC DNA]</scope>
    <source>
        <strain evidence="3 4">T05b</strain>
    </source>
</reference>
<dbReference type="EMBL" id="JAFHKK010000003">
    <property type="protein sequence ID" value="MBN2963669.1"/>
    <property type="molecule type" value="Genomic_DNA"/>
</dbReference>
<evidence type="ECO:0008006" key="5">
    <source>
        <dbReference type="Google" id="ProtNLM"/>
    </source>
</evidence>
<feature type="signal peptide" evidence="2">
    <location>
        <begin position="1"/>
        <end position="16"/>
    </location>
</feature>
<feature type="chain" id="PRO_5045874514" description="Excinuclease ABC subunit A" evidence="2">
    <location>
        <begin position="17"/>
        <end position="274"/>
    </location>
</feature>